<sequence>MPLGQLRPIGHERELRRQRPPLTRHLKDKRRGDCGLHVPAPNGPNAPHGPCSPKHEFAPSGNRFSILAELDQRPKQTKWAFDITQSHANSPRRRGKRGGKTNRLKFERQHHLDSPKDDDEGIEDLCRRLSALHLNDKNSTPLSDPSESAPVVEHRDNSKNLTEDVRHHWMPQFRPNSLAEPTVSTALEKSINERRVPSPLRKHLLTTEKDPPPQDMTEFRCKESRFFPHSSFFTAPEMAAHQSRALASSTAKVVKASSAKRSIAFTAPTGAQRSATTAACCASTTLKTTSPLPITSSSVHKSRPASPSPLSLVSSPPGSPTQTPNRVSDPLSLATPSFAQFPVTSSLTTSPTLAISPTISAVPSLIPSPSILSARSSPFGLSHIQPPLPPRPQATTAGPYTSPLETWSPLSWQDISNPASPLSLLPSPIAPVPMPALPPRKANPVIAPSTCFARSLPPAIPEFAKQRPSSPFSSVVQKDLDSFLKMGHANPCWCDSHAPQRKPISLASNNHLTILRKRKNSESDLESVCLTPTVSSDFEDLALDHDDDDDDDEWQVVSPSERDGKLESVHPPSSIPAKIEESIPPATEILYPELQSVLPQIPPPPDGVHDKTAVAQDLPPQPLISPCSETGEAPLKPWATTPHSKDANTKAVGSASAVEWPTLQEAMGIELNMRRQRQRRSRSRGSACSSMDVWGIGMGL</sequence>
<reference evidence="3" key="1">
    <citation type="journal article" date="2020" name="Stud. Mycol.">
        <title>101 Dothideomycetes genomes: A test case for predicting lifestyles and emergence of pathogens.</title>
        <authorList>
            <person name="Haridas S."/>
            <person name="Albert R."/>
            <person name="Binder M."/>
            <person name="Bloem J."/>
            <person name="LaButti K."/>
            <person name="Salamov A."/>
            <person name="Andreopoulos B."/>
            <person name="Baker S."/>
            <person name="Barry K."/>
            <person name="Bills G."/>
            <person name="Bluhm B."/>
            <person name="Cannon C."/>
            <person name="Castanera R."/>
            <person name="Culley D."/>
            <person name="Daum C."/>
            <person name="Ezra D."/>
            <person name="Gonzalez J."/>
            <person name="Henrissat B."/>
            <person name="Kuo A."/>
            <person name="Liang C."/>
            <person name="Lipzen A."/>
            <person name="Lutzoni F."/>
            <person name="Magnuson J."/>
            <person name="Mondo S."/>
            <person name="Nolan M."/>
            <person name="Ohm R."/>
            <person name="Pangilinan J."/>
            <person name="Park H.-J."/>
            <person name="Ramirez L."/>
            <person name="Alfaro M."/>
            <person name="Sun H."/>
            <person name="Tritt A."/>
            <person name="Yoshinaga Y."/>
            <person name="Zwiers L.-H."/>
            <person name="Turgeon B."/>
            <person name="Goodwin S."/>
            <person name="Spatafora J."/>
            <person name="Crous P."/>
            <person name="Grigoriev I."/>
        </authorList>
    </citation>
    <scope>NUCLEOTIDE SEQUENCE [LARGE SCALE GENOMIC DNA]</scope>
    <source>
        <strain evidence="3">CBS 304.66</strain>
    </source>
</reference>
<name>A0A9P4KG08_9PLEO</name>
<feature type="compositionally biased region" description="Low complexity" evidence="1">
    <location>
        <begin position="37"/>
        <end position="49"/>
    </location>
</feature>
<feature type="region of interest" description="Disordered" evidence="1">
    <location>
        <begin position="1"/>
        <end position="59"/>
    </location>
</feature>
<feature type="compositionally biased region" description="Basic residues" evidence="1">
    <location>
        <begin position="90"/>
        <end position="103"/>
    </location>
</feature>
<feature type="region of interest" description="Disordered" evidence="1">
    <location>
        <begin position="82"/>
        <end position="121"/>
    </location>
</feature>
<dbReference type="OrthoDB" id="3798510at2759"/>
<feature type="region of interest" description="Disordered" evidence="1">
    <location>
        <begin position="291"/>
        <end position="333"/>
    </location>
</feature>
<comment type="caution">
    <text evidence="2">The sequence shown here is derived from an EMBL/GenBank/DDBJ whole genome shotgun (WGS) entry which is preliminary data.</text>
</comment>
<protein>
    <submittedName>
        <fullName evidence="2">Uncharacterized protein</fullName>
    </submittedName>
</protein>
<feature type="compositionally biased region" description="Basic residues" evidence="1">
    <location>
        <begin position="18"/>
        <end position="29"/>
    </location>
</feature>
<feature type="region of interest" description="Disordered" evidence="1">
    <location>
        <begin position="627"/>
        <end position="653"/>
    </location>
</feature>
<dbReference type="Proteomes" id="UP000800093">
    <property type="component" value="Unassembled WGS sequence"/>
</dbReference>
<evidence type="ECO:0000313" key="2">
    <source>
        <dbReference type="EMBL" id="KAF2268058.1"/>
    </source>
</evidence>
<organism evidence="2 3">
    <name type="scientific">Lojkania enalia</name>
    <dbReference type="NCBI Taxonomy" id="147567"/>
    <lineage>
        <taxon>Eukaryota</taxon>
        <taxon>Fungi</taxon>
        <taxon>Dikarya</taxon>
        <taxon>Ascomycota</taxon>
        <taxon>Pezizomycotina</taxon>
        <taxon>Dothideomycetes</taxon>
        <taxon>Pleosporomycetidae</taxon>
        <taxon>Pleosporales</taxon>
        <taxon>Pleosporales incertae sedis</taxon>
        <taxon>Lojkania</taxon>
    </lineage>
</organism>
<evidence type="ECO:0000313" key="3">
    <source>
        <dbReference type="Proteomes" id="UP000800093"/>
    </source>
</evidence>
<proteinExistence type="predicted"/>
<feature type="region of interest" description="Disordered" evidence="1">
    <location>
        <begin position="540"/>
        <end position="578"/>
    </location>
</feature>
<feature type="region of interest" description="Disordered" evidence="1">
    <location>
        <begin position="135"/>
        <end position="160"/>
    </location>
</feature>
<keyword evidence="3" id="KW-1185">Reference proteome</keyword>
<gene>
    <name evidence="2" type="ORF">CC78DRAFT_576609</name>
</gene>
<dbReference type="AlphaFoldDB" id="A0A9P4KG08"/>
<accession>A0A9P4KG08</accession>
<feature type="compositionally biased region" description="Low complexity" evidence="1">
    <location>
        <begin position="304"/>
        <end position="316"/>
    </location>
</feature>
<feature type="compositionally biased region" description="Acidic residues" evidence="1">
    <location>
        <begin position="540"/>
        <end position="554"/>
    </location>
</feature>
<feature type="compositionally biased region" description="Polar residues" evidence="1">
    <location>
        <begin position="137"/>
        <end position="146"/>
    </location>
</feature>
<feature type="compositionally biased region" description="Basic and acidic residues" evidence="1">
    <location>
        <begin position="104"/>
        <end position="115"/>
    </location>
</feature>
<evidence type="ECO:0000256" key="1">
    <source>
        <dbReference type="SAM" id="MobiDB-lite"/>
    </source>
</evidence>
<dbReference type="EMBL" id="ML986588">
    <property type="protein sequence ID" value="KAF2268058.1"/>
    <property type="molecule type" value="Genomic_DNA"/>
</dbReference>